<keyword evidence="1" id="KW-0732">Signal</keyword>
<gene>
    <name evidence="2" type="ORF">X777_13224</name>
</gene>
<reference evidence="2 3" key="1">
    <citation type="journal article" date="2014" name="Curr. Biol.">
        <title>The genome of the clonal raider ant Cerapachys biroi.</title>
        <authorList>
            <person name="Oxley P.R."/>
            <person name="Ji L."/>
            <person name="Fetter-Pruneda I."/>
            <person name="McKenzie S.K."/>
            <person name="Li C."/>
            <person name="Hu H."/>
            <person name="Zhang G."/>
            <person name="Kronauer D.J."/>
        </authorList>
    </citation>
    <scope>NUCLEOTIDE SEQUENCE [LARGE SCALE GENOMIC DNA]</scope>
</reference>
<accession>A0A026W099</accession>
<evidence type="ECO:0000256" key="1">
    <source>
        <dbReference type="SAM" id="SignalP"/>
    </source>
</evidence>
<feature type="chain" id="PRO_5001540739" evidence="1">
    <location>
        <begin position="21"/>
        <end position="211"/>
    </location>
</feature>
<dbReference type="Proteomes" id="UP000053097">
    <property type="component" value="Unassembled WGS sequence"/>
</dbReference>
<feature type="signal peptide" evidence="1">
    <location>
        <begin position="1"/>
        <end position="20"/>
    </location>
</feature>
<dbReference type="AlphaFoldDB" id="A0A026W099"/>
<evidence type="ECO:0000313" key="3">
    <source>
        <dbReference type="Proteomes" id="UP000053097"/>
    </source>
</evidence>
<keyword evidence="3" id="KW-1185">Reference proteome</keyword>
<proteinExistence type="predicted"/>
<name>A0A026W099_OOCBI</name>
<organism evidence="2 3">
    <name type="scientific">Ooceraea biroi</name>
    <name type="common">Clonal raider ant</name>
    <name type="synonym">Cerapachys biroi</name>
    <dbReference type="NCBI Taxonomy" id="2015173"/>
    <lineage>
        <taxon>Eukaryota</taxon>
        <taxon>Metazoa</taxon>
        <taxon>Ecdysozoa</taxon>
        <taxon>Arthropoda</taxon>
        <taxon>Hexapoda</taxon>
        <taxon>Insecta</taxon>
        <taxon>Pterygota</taxon>
        <taxon>Neoptera</taxon>
        <taxon>Endopterygota</taxon>
        <taxon>Hymenoptera</taxon>
        <taxon>Apocrita</taxon>
        <taxon>Aculeata</taxon>
        <taxon>Formicoidea</taxon>
        <taxon>Formicidae</taxon>
        <taxon>Dorylinae</taxon>
        <taxon>Ooceraea</taxon>
    </lineage>
</organism>
<protein>
    <submittedName>
        <fullName evidence="2">Uncharacterized protein</fullName>
    </submittedName>
</protein>
<dbReference type="EMBL" id="KK107602">
    <property type="protein sequence ID" value="EZA48554.1"/>
    <property type="molecule type" value="Genomic_DNA"/>
</dbReference>
<sequence length="211" mass="24488">MVALKIGALISLLLIVDISCLVSKRRNDRFLKSFAQLEKEENLENAIDSHREMRFFDELGRKGDFYPKFPPLQDYLRNHTASPNPKGVFQLFRVRQYHGDEITKKEMENETHRDVFRRWRRWGTNVESRDDTIAVAGKLTPVKAADALLRSRSRLVRHRLKSVHVRKACTVTCFSVTSARCHKAPLTFDRSGKHITLRLPPSSERFCGYFG</sequence>
<evidence type="ECO:0000313" key="2">
    <source>
        <dbReference type="EMBL" id="EZA48554.1"/>
    </source>
</evidence>